<feature type="binding site" description="axial binding residue" evidence="9">
    <location>
        <position position="478"/>
    </location>
    <ligand>
        <name>heme</name>
        <dbReference type="ChEBI" id="CHEBI:30413"/>
    </ligand>
    <ligandPart>
        <name>Fe</name>
        <dbReference type="ChEBI" id="CHEBI:18248"/>
    </ligandPart>
</feature>
<dbReference type="PANTHER" id="PTHR24286">
    <property type="entry name" value="CYTOCHROME P450 26"/>
    <property type="match status" value="1"/>
</dbReference>
<evidence type="ECO:0000256" key="3">
    <source>
        <dbReference type="ARBA" id="ARBA00022723"/>
    </source>
</evidence>
<dbReference type="Gene3D" id="1.10.630.10">
    <property type="entry name" value="Cytochrome P450"/>
    <property type="match status" value="1"/>
</dbReference>
<dbReference type="PRINTS" id="PR00465">
    <property type="entry name" value="EP450IV"/>
</dbReference>
<proteinExistence type="inferred from homology"/>
<dbReference type="GO" id="GO:0006696">
    <property type="term" value="P:ergosterol biosynthetic process"/>
    <property type="evidence" value="ECO:0007669"/>
    <property type="project" value="EnsemblFungi"/>
</dbReference>
<dbReference type="InterPro" id="IPR002403">
    <property type="entry name" value="Cyt_P450_E_grp-IV"/>
</dbReference>
<keyword evidence="3 9" id="KW-0479">Metal-binding</keyword>
<dbReference type="STRING" id="1141098.A0A1Y2E084"/>
<keyword evidence="5 9" id="KW-0408">Iron</keyword>
<dbReference type="Proteomes" id="UP000193689">
    <property type="component" value="Unassembled WGS sequence"/>
</dbReference>
<dbReference type="OrthoDB" id="1372046at2759"/>
<keyword evidence="9 10" id="KW-0349">Heme</keyword>
<dbReference type="PANTHER" id="PTHR24286:SF228">
    <property type="entry name" value="C-22 STEROL DESATURASE ERG5"/>
    <property type="match status" value="1"/>
</dbReference>
<dbReference type="PRINTS" id="PR00385">
    <property type="entry name" value="P450"/>
</dbReference>
<dbReference type="CDD" id="cd11082">
    <property type="entry name" value="CYP61_CYP710"/>
    <property type="match status" value="1"/>
</dbReference>
<dbReference type="EMBL" id="MCFJ01000006">
    <property type="protein sequence ID" value="ORY64889.1"/>
    <property type="molecule type" value="Genomic_DNA"/>
</dbReference>
<evidence type="ECO:0000313" key="11">
    <source>
        <dbReference type="EMBL" id="ORY64889.1"/>
    </source>
</evidence>
<evidence type="ECO:0000256" key="1">
    <source>
        <dbReference type="ARBA" id="ARBA00001971"/>
    </source>
</evidence>
<evidence type="ECO:0000256" key="4">
    <source>
        <dbReference type="ARBA" id="ARBA00023002"/>
    </source>
</evidence>
<dbReference type="PROSITE" id="PS00086">
    <property type="entry name" value="CYTOCHROME_P450"/>
    <property type="match status" value="1"/>
</dbReference>
<dbReference type="GeneID" id="63772134"/>
<dbReference type="InParanoid" id="A0A1Y2E084"/>
<evidence type="ECO:0000256" key="10">
    <source>
        <dbReference type="RuleBase" id="RU000461"/>
    </source>
</evidence>
<keyword evidence="12" id="KW-1185">Reference proteome</keyword>
<comment type="caution">
    <text evidence="11">The sequence shown here is derived from an EMBL/GenBank/DDBJ whole genome shotgun (WGS) entry which is preliminary data.</text>
</comment>
<evidence type="ECO:0000256" key="2">
    <source>
        <dbReference type="ARBA" id="ARBA00010617"/>
    </source>
</evidence>
<dbReference type="GO" id="GO:0005506">
    <property type="term" value="F:iron ion binding"/>
    <property type="evidence" value="ECO:0007669"/>
    <property type="project" value="InterPro"/>
</dbReference>
<dbReference type="InterPro" id="IPR001128">
    <property type="entry name" value="Cyt_P450"/>
</dbReference>
<evidence type="ECO:0000256" key="5">
    <source>
        <dbReference type="ARBA" id="ARBA00023004"/>
    </source>
</evidence>
<keyword evidence="6 10" id="KW-0503">Monooxygenase</keyword>
<comment type="catalytic activity">
    <reaction evidence="8">
        <text>5-dehydroepisterol + NADPH + O2 + H(+) = ergosta-5,7,22,24(28)-tetraen-3beta-ol + NADP(+) + 2 H2O</text>
        <dbReference type="Rhea" id="RHEA:33467"/>
        <dbReference type="ChEBI" id="CHEBI:15377"/>
        <dbReference type="ChEBI" id="CHEBI:15378"/>
        <dbReference type="ChEBI" id="CHEBI:15379"/>
        <dbReference type="ChEBI" id="CHEBI:18249"/>
        <dbReference type="ChEBI" id="CHEBI:52972"/>
        <dbReference type="ChEBI" id="CHEBI:57783"/>
        <dbReference type="ChEBI" id="CHEBI:58349"/>
        <dbReference type="EC" id="1.14.19.41"/>
    </reaction>
    <physiologicalReaction direction="left-to-right" evidence="8">
        <dbReference type="Rhea" id="RHEA:33468"/>
    </physiologicalReaction>
</comment>
<evidence type="ECO:0000256" key="9">
    <source>
        <dbReference type="PIRSR" id="PIRSR602403-1"/>
    </source>
</evidence>
<evidence type="ECO:0000256" key="6">
    <source>
        <dbReference type="ARBA" id="ARBA00023033"/>
    </source>
</evidence>
<dbReference type="FunFam" id="1.10.630.10:FF:000021">
    <property type="entry name" value="Cytochrome P450 61"/>
    <property type="match status" value="1"/>
</dbReference>
<reference evidence="11 12" key="1">
    <citation type="submission" date="2016-07" db="EMBL/GenBank/DDBJ databases">
        <title>Pervasive Adenine N6-methylation of Active Genes in Fungi.</title>
        <authorList>
            <consortium name="DOE Joint Genome Institute"/>
            <person name="Mondo S.J."/>
            <person name="Dannebaum R.O."/>
            <person name="Kuo R.C."/>
            <person name="Labutti K."/>
            <person name="Haridas S."/>
            <person name="Kuo A."/>
            <person name="Salamov A."/>
            <person name="Ahrendt S.R."/>
            <person name="Lipzen A."/>
            <person name="Sullivan W."/>
            <person name="Andreopoulos W.B."/>
            <person name="Clum A."/>
            <person name="Lindquist E."/>
            <person name="Daum C."/>
            <person name="Ramamoorthy G.K."/>
            <person name="Gryganskyi A."/>
            <person name="Culley D."/>
            <person name="Magnuson J.K."/>
            <person name="James T.Y."/>
            <person name="O'Malley M.A."/>
            <person name="Stajich J.E."/>
            <person name="Spatafora J.W."/>
            <person name="Visel A."/>
            <person name="Grigoriev I.V."/>
        </authorList>
    </citation>
    <scope>NUCLEOTIDE SEQUENCE [LARGE SCALE GENOMIC DNA]</scope>
    <source>
        <strain evidence="11 12">CBS 129021</strain>
    </source>
</reference>
<dbReference type="Pfam" id="PF00067">
    <property type="entry name" value="p450"/>
    <property type="match status" value="1"/>
</dbReference>
<dbReference type="AlphaFoldDB" id="A0A1Y2E084"/>
<accession>A0A1Y2E084</accession>
<comment type="cofactor">
    <cofactor evidence="1 9">
        <name>heme</name>
        <dbReference type="ChEBI" id="CHEBI:30413"/>
    </cofactor>
</comment>
<dbReference type="RefSeq" id="XP_040716041.1">
    <property type="nucleotide sequence ID" value="XM_040855922.1"/>
</dbReference>
<sequence>MASNVTSFTSPLADKFTAVALPPQLDYVVDKIASAGVGTWLFTVLALAVAYDQVSYWTQKGCIVGPSFKQPFIGPFLESMNPKFEEYLAKWQSGPLSCVSVFHKFVVIASTRDLARKIFNAPAYAKPCVVDIATKILGEKSWVFLDGKEHVDYRKGLNGLFTQKALECYLPRQEDVYDKAYKKYVEITKDAGGKPVPFMHQFRELMCATSCRTFVGYYISDEAITKISDDYYLVTAALELVNFPVIVPYTRTWYGKKAADMVMDEFAKCAAKAKVRMAAGGDITCIMDAWIKGMIDSKKWREATEKGLSTEGLEKPTPLVRDFTDMEISQTIFTFLFASQDATSSAATWLFQITAQRPDVLDRVREENYRVRNGDVNARVTLEQLESMTYTRAVVRELLRWRPPVIMVPYKVKKAFPITDTYTVPKGAMVIPTTYMALRDPDVYENPDEFDPDRYYSGDAEVKGSKNYLVFGTGPHYCLGQQYAQLNLALAIGKASVLLDWKHHATPISEEIKVFATLFPKDDCPLTFQERKW</sequence>
<organism evidence="11 12">
    <name type="scientific">Pseudomassariella vexata</name>
    <dbReference type="NCBI Taxonomy" id="1141098"/>
    <lineage>
        <taxon>Eukaryota</taxon>
        <taxon>Fungi</taxon>
        <taxon>Dikarya</taxon>
        <taxon>Ascomycota</taxon>
        <taxon>Pezizomycotina</taxon>
        <taxon>Sordariomycetes</taxon>
        <taxon>Xylariomycetidae</taxon>
        <taxon>Amphisphaeriales</taxon>
        <taxon>Pseudomassariaceae</taxon>
        <taxon>Pseudomassariella</taxon>
    </lineage>
</organism>
<dbReference type="GO" id="GO:0000249">
    <property type="term" value="F:C-22 sterol desaturase (NADPH) activity"/>
    <property type="evidence" value="ECO:0007669"/>
    <property type="project" value="UniProtKB-EC"/>
</dbReference>
<dbReference type="EC" id="1.14.19.41" evidence="7"/>
<evidence type="ECO:0000256" key="7">
    <source>
        <dbReference type="ARBA" id="ARBA00039038"/>
    </source>
</evidence>
<gene>
    <name evidence="11" type="ORF">BCR38DRAFT_342044</name>
</gene>
<name>A0A1Y2E084_9PEZI</name>
<dbReference type="GO" id="GO:0004497">
    <property type="term" value="F:monooxygenase activity"/>
    <property type="evidence" value="ECO:0007669"/>
    <property type="project" value="UniProtKB-KW"/>
</dbReference>
<evidence type="ECO:0000313" key="12">
    <source>
        <dbReference type="Proteomes" id="UP000193689"/>
    </source>
</evidence>
<evidence type="ECO:0000256" key="8">
    <source>
        <dbReference type="ARBA" id="ARBA00051023"/>
    </source>
</evidence>
<dbReference type="InterPro" id="IPR036396">
    <property type="entry name" value="Cyt_P450_sf"/>
</dbReference>
<keyword evidence="4 10" id="KW-0560">Oxidoreductase</keyword>
<protein>
    <recommendedName>
        <fullName evidence="7">sterol 22-desaturase</fullName>
        <ecNumber evidence="7">1.14.19.41</ecNumber>
    </recommendedName>
</protein>
<dbReference type="SUPFAM" id="SSF48264">
    <property type="entry name" value="Cytochrome P450"/>
    <property type="match status" value="1"/>
</dbReference>
<dbReference type="GO" id="GO:0020037">
    <property type="term" value="F:heme binding"/>
    <property type="evidence" value="ECO:0007669"/>
    <property type="project" value="InterPro"/>
</dbReference>
<dbReference type="InterPro" id="IPR017972">
    <property type="entry name" value="Cyt_P450_CS"/>
</dbReference>
<comment type="similarity">
    <text evidence="2 10">Belongs to the cytochrome P450 family.</text>
</comment>
<dbReference type="FunCoup" id="A0A1Y2E084">
    <property type="interactions" value="1511"/>
</dbReference>